<feature type="domain" description="N-acetyltransferase" evidence="1">
    <location>
        <begin position="29"/>
        <end position="171"/>
    </location>
</feature>
<keyword evidence="3" id="KW-1185">Reference proteome</keyword>
<dbReference type="GO" id="GO:0016747">
    <property type="term" value="F:acyltransferase activity, transferring groups other than amino-acyl groups"/>
    <property type="evidence" value="ECO:0007669"/>
    <property type="project" value="InterPro"/>
</dbReference>
<dbReference type="AlphaFoldDB" id="A0A1H6F2S1"/>
<reference evidence="2 3" key="1">
    <citation type="submission" date="2016-10" db="EMBL/GenBank/DDBJ databases">
        <authorList>
            <person name="de Groot N.N."/>
        </authorList>
    </citation>
    <scope>NUCLEOTIDE SEQUENCE [LARGE SCALE GENOMIC DNA]</scope>
    <source>
        <strain evidence="2 3">CGMCC 4.7037</strain>
    </source>
</reference>
<dbReference type="InterPro" id="IPR041496">
    <property type="entry name" value="YitH/HolE_GNAT"/>
</dbReference>
<dbReference type="SUPFAM" id="SSF55729">
    <property type="entry name" value="Acyl-CoA N-acyltransferases (Nat)"/>
    <property type="match status" value="1"/>
</dbReference>
<dbReference type="EMBL" id="FNVT01000041">
    <property type="protein sequence ID" value="SEH03681.1"/>
    <property type="molecule type" value="Genomic_DNA"/>
</dbReference>
<proteinExistence type="predicted"/>
<dbReference type="CDD" id="cd04301">
    <property type="entry name" value="NAT_SF"/>
    <property type="match status" value="1"/>
</dbReference>
<name>A0A1H6F2S1_9ACTN</name>
<dbReference type="PANTHER" id="PTHR47237:SF2">
    <property type="entry name" value="BLL4206 PROTEIN"/>
    <property type="match status" value="1"/>
</dbReference>
<dbReference type="PANTHER" id="PTHR47237">
    <property type="entry name" value="SLL0310 PROTEIN"/>
    <property type="match status" value="1"/>
</dbReference>
<dbReference type="InterPro" id="IPR016181">
    <property type="entry name" value="Acyl_CoA_acyltransferase"/>
</dbReference>
<dbReference type="Gene3D" id="3.40.630.30">
    <property type="match status" value="1"/>
</dbReference>
<evidence type="ECO:0000259" key="1">
    <source>
        <dbReference type="PROSITE" id="PS51186"/>
    </source>
</evidence>
<dbReference type="Pfam" id="PF18014">
    <property type="entry name" value="Acetyltransf_18"/>
    <property type="match status" value="1"/>
</dbReference>
<dbReference type="Proteomes" id="UP000236732">
    <property type="component" value="Unassembled WGS sequence"/>
</dbReference>
<organism evidence="2 3">
    <name type="scientific">Nonomuraea solani</name>
    <dbReference type="NCBI Taxonomy" id="1144553"/>
    <lineage>
        <taxon>Bacteria</taxon>
        <taxon>Bacillati</taxon>
        <taxon>Actinomycetota</taxon>
        <taxon>Actinomycetes</taxon>
        <taxon>Streptosporangiales</taxon>
        <taxon>Streptosporangiaceae</taxon>
        <taxon>Nonomuraea</taxon>
    </lineage>
</organism>
<dbReference type="Pfam" id="PF13673">
    <property type="entry name" value="Acetyltransf_10"/>
    <property type="match status" value="1"/>
</dbReference>
<dbReference type="InterPro" id="IPR000182">
    <property type="entry name" value="GNAT_dom"/>
</dbReference>
<evidence type="ECO:0000313" key="3">
    <source>
        <dbReference type="Proteomes" id="UP000236732"/>
    </source>
</evidence>
<gene>
    <name evidence="2" type="ORF">SAMN05444920_14147</name>
</gene>
<dbReference type="InterPro" id="IPR052729">
    <property type="entry name" value="Acyl/Acetyltrans_Enzymes"/>
</dbReference>
<sequence length="299" mass="31898">MVVLCNQIGRLWLLGLCRSGRQSRFSPVSDIRLLGPEELPLCQRLESDREWATDEAKWRLMFETGEVYAVDAADGDGLAGCVVVTRYGDSLADVGMMLVASRYGRQGLGTRLMEHALEAAGDRVVELTATRFGRPVYERLGFRPTGSLTITMGPLAGAAGSSAVRVATPDDHAALLDLDAEVTGADRGKALTALLARAERTVVTDGGFALAWNAGPHRVIGPVVASSEEAARELILAAAHGADRDVRIDLLDAYPGLRPWLARLGPTEGPAALPTMVYGADRHPGDRGRYVAPILISMG</sequence>
<accession>A0A1H6F2S1</accession>
<dbReference type="PROSITE" id="PS51186">
    <property type="entry name" value="GNAT"/>
    <property type="match status" value="1"/>
</dbReference>
<protein>
    <submittedName>
        <fullName evidence="2">Acetyltransferase (GNAT) domain-containing protein</fullName>
    </submittedName>
</protein>
<evidence type="ECO:0000313" key="2">
    <source>
        <dbReference type="EMBL" id="SEH03681.1"/>
    </source>
</evidence>
<keyword evidence="2" id="KW-0808">Transferase</keyword>
<dbReference type="Gene3D" id="3.40.630.90">
    <property type="match status" value="1"/>
</dbReference>